<comment type="caution">
    <text evidence="1">The sequence shown here is derived from an EMBL/GenBank/DDBJ whole genome shotgun (WGS) entry which is preliminary data.</text>
</comment>
<accession>A0ABD1XMX8</accession>
<reference evidence="1 2" key="1">
    <citation type="submission" date="2024-09" db="EMBL/GenBank/DDBJ databases">
        <title>Chromosome-scale assembly of Riccia fluitans.</title>
        <authorList>
            <person name="Paukszto L."/>
            <person name="Sawicki J."/>
            <person name="Karawczyk K."/>
            <person name="Piernik-Szablinska J."/>
            <person name="Szczecinska M."/>
            <person name="Mazdziarz M."/>
        </authorList>
    </citation>
    <scope>NUCLEOTIDE SEQUENCE [LARGE SCALE GENOMIC DNA]</scope>
    <source>
        <strain evidence="1">Rf_01</strain>
        <tissue evidence="1">Aerial parts of the thallus</tissue>
    </source>
</reference>
<proteinExistence type="predicted"/>
<keyword evidence="2" id="KW-1185">Reference proteome</keyword>
<gene>
    <name evidence="1" type="ORF">R1flu_028869</name>
</gene>
<dbReference type="AlphaFoldDB" id="A0ABD1XMX8"/>
<dbReference type="EMBL" id="JBHFFA010000008">
    <property type="protein sequence ID" value="KAL2610296.1"/>
    <property type="molecule type" value="Genomic_DNA"/>
</dbReference>
<name>A0ABD1XMX8_9MARC</name>
<evidence type="ECO:0000313" key="1">
    <source>
        <dbReference type="EMBL" id="KAL2610296.1"/>
    </source>
</evidence>
<protein>
    <submittedName>
        <fullName evidence="1">Uncharacterized protein</fullName>
    </submittedName>
</protein>
<evidence type="ECO:0000313" key="2">
    <source>
        <dbReference type="Proteomes" id="UP001605036"/>
    </source>
</evidence>
<sequence length="266" mass="30382">MKGKAQFIELQLLRVVKGDRRLSKSGVFLEQVEGNFDFVLFCQMLNAIFAPVRLEQFQHNLLAFYQHARAAITNPAAPTPDWDDAVEKTMSRQIKGLGVCYEATYLGPYLAHLYIHFHEMDAKEKEAFKKRKTSIQTIFDSNTKNEPEDEKEPEEEVSCVFCEGEASGSKPLGQKLDFAEWGDRVENLGLETSRLFEAFHVEIGSVTVEAVARNMKEMFAPPPAVETDLQLWKETVRNLPTLLTEEQRRTKAVVEQRDYFKGRTGV</sequence>
<dbReference type="Proteomes" id="UP001605036">
    <property type="component" value="Unassembled WGS sequence"/>
</dbReference>
<organism evidence="1 2">
    <name type="scientific">Riccia fluitans</name>
    <dbReference type="NCBI Taxonomy" id="41844"/>
    <lineage>
        <taxon>Eukaryota</taxon>
        <taxon>Viridiplantae</taxon>
        <taxon>Streptophyta</taxon>
        <taxon>Embryophyta</taxon>
        <taxon>Marchantiophyta</taxon>
        <taxon>Marchantiopsida</taxon>
        <taxon>Marchantiidae</taxon>
        <taxon>Marchantiales</taxon>
        <taxon>Ricciaceae</taxon>
        <taxon>Riccia</taxon>
    </lineage>
</organism>